<keyword evidence="5 7" id="KW-0408">Iron</keyword>
<dbReference type="RefSeq" id="WP_237380185.1">
    <property type="nucleotide sequence ID" value="NZ_CP071793.1"/>
</dbReference>
<evidence type="ECO:0000256" key="3">
    <source>
        <dbReference type="ARBA" id="ARBA00022723"/>
    </source>
</evidence>
<dbReference type="InterPro" id="IPR017972">
    <property type="entry name" value="Cyt_P450_CS"/>
</dbReference>
<keyword evidence="2 7" id="KW-0349">Heme</keyword>
<dbReference type="GO" id="GO:0020037">
    <property type="term" value="F:heme binding"/>
    <property type="evidence" value="ECO:0007669"/>
    <property type="project" value="InterPro"/>
</dbReference>
<keyword evidence="9" id="KW-1185">Reference proteome</keyword>
<dbReference type="PRINTS" id="PR00359">
    <property type="entry name" value="BP450"/>
</dbReference>
<dbReference type="InterPro" id="IPR036396">
    <property type="entry name" value="Cyt_P450_sf"/>
</dbReference>
<dbReference type="SUPFAM" id="SSF48264">
    <property type="entry name" value="Cytochrome P450"/>
    <property type="match status" value="1"/>
</dbReference>
<evidence type="ECO:0000256" key="6">
    <source>
        <dbReference type="ARBA" id="ARBA00023033"/>
    </source>
</evidence>
<dbReference type="GO" id="GO:0004497">
    <property type="term" value="F:monooxygenase activity"/>
    <property type="evidence" value="ECO:0007669"/>
    <property type="project" value="UniProtKB-KW"/>
</dbReference>
<dbReference type="InterPro" id="IPR002397">
    <property type="entry name" value="Cyt_P450_B"/>
</dbReference>
<dbReference type="Proteomes" id="UP000663929">
    <property type="component" value="Chromosome"/>
</dbReference>
<dbReference type="CDD" id="cd20625">
    <property type="entry name" value="CYP164-like"/>
    <property type="match status" value="1"/>
</dbReference>
<sequence>MTELTEIPLGGPEYFADPYPFYAQLREHHPICRHPMVKGVVVSRYADIDAILKDSRFSAGRLKPLFARLPEDLQYRFRPLFDALALWILLLDPPEHTSRRQLIAKAFTPRLIKAMRPRIRALVDELLDDAIARGHLDLIGDLAYPLPAIVIAEMMGALRADRDRIKRWSDDLAAFLGMPHLDVARVARAQESLVALTDYFRPLMQARREAVARGTYDPGSGDLMGELVMAQEAGAALSDETLLATCVMLVFAGHETTTHLIANGMRALLMHPAERDRLLARPELMESAVEEMLRFDSPIQRLSRTCTEDLEFRGHSIRKGERVFLLIGSANRDAAQFPEPDRFDVGRRDNRHLSFGSGMHYCVGAALGRLEAQVAFGALFDRLPGLALTGQPLSWQDNVGLRAMKELPLSFVHERHRV</sequence>
<dbReference type="PANTHER" id="PTHR46696">
    <property type="entry name" value="P450, PUTATIVE (EUROFUNG)-RELATED"/>
    <property type="match status" value="1"/>
</dbReference>
<comment type="similarity">
    <text evidence="1 7">Belongs to the cytochrome P450 family.</text>
</comment>
<proteinExistence type="inferred from homology"/>
<name>A0A8A4TLX4_SULCO</name>
<keyword evidence="6 7" id="KW-0503">Monooxygenase</keyword>
<evidence type="ECO:0000256" key="1">
    <source>
        <dbReference type="ARBA" id="ARBA00010617"/>
    </source>
</evidence>
<dbReference type="PROSITE" id="PS00086">
    <property type="entry name" value="CYTOCHROME_P450"/>
    <property type="match status" value="1"/>
</dbReference>
<dbReference type="KEGG" id="scor:J3U87_33200"/>
<dbReference type="GO" id="GO:0016705">
    <property type="term" value="F:oxidoreductase activity, acting on paired donors, with incorporation or reduction of molecular oxygen"/>
    <property type="evidence" value="ECO:0007669"/>
    <property type="project" value="InterPro"/>
</dbReference>
<dbReference type="PRINTS" id="PR00385">
    <property type="entry name" value="P450"/>
</dbReference>
<evidence type="ECO:0000313" key="8">
    <source>
        <dbReference type="EMBL" id="QTD50467.1"/>
    </source>
</evidence>
<evidence type="ECO:0000256" key="7">
    <source>
        <dbReference type="RuleBase" id="RU000461"/>
    </source>
</evidence>
<evidence type="ECO:0000256" key="2">
    <source>
        <dbReference type="ARBA" id="ARBA00022617"/>
    </source>
</evidence>
<dbReference type="Gene3D" id="1.10.630.10">
    <property type="entry name" value="Cytochrome P450"/>
    <property type="match status" value="1"/>
</dbReference>
<dbReference type="AlphaFoldDB" id="A0A8A4TLX4"/>
<dbReference type="GO" id="GO:0005506">
    <property type="term" value="F:iron ion binding"/>
    <property type="evidence" value="ECO:0007669"/>
    <property type="project" value="InterPro"/>
</dbReference>
<keyword evidence="3 7" id="KW-0479">Metal-binding</keyword>
<evidence type="ECO:0000256" key="4">
    <source>
        <dbReference type="ARBA" id="ARBA00023002"/>
    </source>
</evidence>
<dbReference type="PANTHER" id="PTHR46696:SF1">
    <property type="entry name" value="CYTOCHROME P450 YJIB-RELATED"/>
    <property type="match status" value="1"/>
</dbReference>
<protein>
    <submittedName>
        <fullName evidence="8">Cytochrome P450</fullName>
    </submittedName>
</protein>
<keyword evidence="4 7" id="KW-0560">Oxidoreductase</keyword>
<organism evidence="8 9">
    <name type="scientific">Sulfidibacter corallicola</name>
    <dbReference type="NCBI Taxonomy" id="2818388"/>
    <lineage>
        <taxon>Bacteria</taxon>
        <taxon>Pseudomonadati</taxon>
        <taxon>Acidobacteriota</taxon>
        <taxon>Holophagae</taxon>
        <taxon>Acanthopleuribacterales</taxon>
        <taxon>Acanthopleuribacteraceae</taxon>
        <taxon>Sulfidibacter</taxon>
    </lineage>
</organism>
<dbReference type="Pfam" id="PF00067">
    <property type="entry name" value="p450"/>
    <property type="match status" value="1"/>
</dbReference>
<reference evidence="8" key="1">
    <citation type="submission" date="2021-03" db="EMBL/GenBank/DDBJ databases">
        <title>Acanthopleuribacteraceae sp. M133.</title>
        <authorList>
            <person name="Wang G."/>
        </authorList>
    </citation>
    <scope>NUCLEOTIDE SEQUENCE</scope>
    <source>
        <strain evidence="8">M133</strain>
    </source>
</reference>
<dbReference type="InterPro" id="IPR001128">
    <property type="entry name" value="Cyt_P450"/>
</dbReference>
<gene>
    <name evidence="8" type="ORF">J3U87_33200</name>
</gene>
<evidence type="ECO:0000256" key="5">
    <source>
        <dbReference type="ARBA" id="ARBA00023004"/>
    </source>
</evidence>
<dbReference type="FunFam" id="1.10.630.10:FF:000018">
    <property type="entry name" value="Cytochrome P450 monooxygenase"/>
    <property type="match status" value="1"/>
</dbReference>
<dbReference type="EMBL" id="CP071793">
    <property type="protein sequence ID" value="QTD50467.1"/>
    <property type="molecule type" value="Genomic_DNA"/>
</dbReference>
<accession>A0A8A4TLX4</accession>
<evidence type="ECO:0000313" key="9">
    <source>
        <dbReference type="Proteomes" id="UP000663929"/>
    </source>
</evidence>